<protein>
    <recommendedName>
        <fullName evidence="3">Mariner Mos1 transposase</fullName>
    </recommendedName>
</protein>
<evidence type="ECO:0000313" key="2">
    <source>
        <dbReference type="Proteomes" id="UP001516400"/>
    </source>
</evidence>
<dbReference type="Gene3D" id="3.30.420.10">
    <property type="entry name" value="Ribonuclease H-like superfamily/Ribonuclease H"/>
    <property type="match status" value="1"/>
</dbReference>
<dbReference type="AlphaFoldDB" id="A0ABD2MXF4"/>
<dbReference type="InterPro" id="IPR052709">
    <property type="entry name" value="Transposase-MT_Hybrid"/>
</dbReference>
<keyword evidence="2" id="KW-1185">Reference proteome</keyword>
<dbReference type="PANTHER" id="PTHR46060:SF1">
    <property type="entry name" value="MARINER MOS1 TRANSPOSASE-LIKE PROTEIN"/>
    <property type="match status" value="1"/>
</dbReference>
<sequence length="131" mass="15488">MKNGFITIQRKNFLGTTRSCFPSSPRPNIHAEKRLQYEQRHEKVILQQDNARPHDAKPVKTYLEILPHPLYSPDIAPSDYYLFRSMVHGLADQQLRSYEELEKWLDSWILSKDEHFTVTVFELCQKDGKKL</sequence>
<organism evidence="1 2">
    <name type="scientific">Cryptolaemus montrouzieri</name>
    <dbReference type="NCBI Taxonomy" id="559131"/>
    <lineage>
        <taxon>Eukaryota</taxon>
        <taxon>Metazoa</taxon>
        <taxon>Ecdysozoa</taxon>
        <taxon>Arthropoda</taxon>
        <taxon>Hexapoda</taxon>
        <taxon>Insecta</taxon>
        <taxon>Pterygota</taxon>
        <taxon>Neoptera</taxon>
        <taxon>Endopterygota</taxon>
        <taxon>Coleoptera</taxon>
        <taxon>Polyphaga</taxon>
        <taxon>Cucujiformia</taxon>
        <taxon>Coccinelloidea</taxon>
        <taxon>Coccinellidae</taxon>
        <taxon>Scymninae</taxon>
        <taxon>Scymnini</taxon>
        <taxon>Cryptolaemus</taxon>
    </lineage>
</organism>
<evidence type="ECO:0008006" key="3">
    <source>
        <dbReference type="Google" id="ProtNLM"/>
    </source>
</evidence>
<gene>
    <name evidence="1" type="ORF">HHI36_021667</name>
</gene>
<name>A0ABD2MXF4_9CUCU</name>
<dbReference type="EMBL" id="JABFTP020000042">
    <property type="protein sequence ID" value="KAL3271170.1"/>
    <property type="molecule type" value="Genomic_DNA"/>
</dbReference>
<dbReference type="PANTHER" id="PTHR46060">
    <property type="entry name" value="MARINER MOS1 TRANSPOSASE-LIKE PROTEIN"/>
    <property type="match status" value="1"/>
</dbReference>
<dbReference type="InterPro" id="IPR036397">
    <property type="entry name" value="RNaseH_sf"/>
</dbReference>
<accession>A0ABD2MXF4</accession>
<evidence type="ECO:0000313" key="1">
    <source>
        <dbReference type="EMBL" id="KAL3271170.1"/>
    </source>
</evidence>
<comment type="caution">
    <text evidence="1">The sequence shown here is derived from an EMBL/GenBank/DDBJ whole genome shotgun (WGS) entry which is preliminary data.</text>
</comment>
<reference evidence="1 2" key="1">
    <citation type="journal article" date="2021" name="BMC Biol.">
        <title>Horizontally acquired antibacterial genes associated with adaptive radiation of ladybird beetles.</title>
        <authorList>
            <person name="Li H.S."/>
            <person name="Tang X.F."/>
            <person name="Huang Y.H."/>
            <person name="Xu Z.Y."/>
            <person name="Chen M.L."/>
            <person name="Du X.Y."/>
            <person name="Qiu B.Y."/>
            <person name="Chen P.T."/>
            <person name="Zhang W."/>
            <person name="Slipinski A."/>
            <person name="Escalona H.E."/>
            <person name="Waterhouse R.M."/>
            <person name="Zwick A."/>
            <person name="Pang H."/>
        </authorList>
    </citation>
    <scope>NUCLEOTIDE SEQUENCE [LARGE SCALE GENOMIC DNA]</scope>
    <source>
        <strain evidence="1">SYSU2018</strain>
    </source>
</reference>
<proteinExistence type="predicted"/>
<dbReference type="Proteomes" id="UP001516400">
    <property type="component" value="Unassembled WGS sequence"/>
</dbReference>